<feature type="transmembrane region" description="Helical" evidence="1">
    <location>
        <begin position="12"/>
        <end position="35"/>
    </location>
</feature>
<name>A0A517SFA8_9PLAN</name>
<proteinExistence type="predicted"/>
<dbReference type="EMBL" id="CP036271">
    <property type="protein sequence ID" value="QDT54788.1"/>
    <property type="molecule type" value="Genomic_DNA"/>
</dbReference>
<dbReference type="InParanoid" id="A0A517SFA8"/>
<keyword evidence="1" id="KW-0812">Transmembrane</keyword>
<dbReference type="Proteomes" id="UP000315700">
    <property type="component" value="Chromosome"/>
</dbReference>
<evidence type="ECO:0000313" key="2">
    <source>
        <dbReference type="EMBL" id="QDT54788.1"/>
    </source>
</evidence>
<organism evidence="2 4">
    <name type="scientific">Caulifigura coniformis</name>
    <dbReference type="NCBI Taxonomy" id="2527983"/>
    <lineage>
        <taxon>Bacteria</taxon>
        <taxon>Pseudomonadati</taxon>
        <taxon>Planctomycetota</taxon>
        <taxon>Planctomycetia</taxon>
        <taxon>Planctomycetales</taxon>
        <taxon>Planctomycetaceae</taxon>
        <taxon>Caulifigura</taxon>
    </lineage>
</organism>
<dbReference type="AlphaFoldDB" id="A0A517SFA8"/>
<evidence type="ECO:0000313" key="3">
    <source>
        <dbReference type="EMBL" id="QDT55699.1"/>
    </source>
</evidence>
<dbReference type="KEGG" id="ccos:Pan44_28260"/>
<sequence>MKIKRRELCTILLDLTVILIYLGPCLAAVAVSFALQGLTQWIVLGLGFMWPVGVCVVGLYQGCD</sequence>
<dbReference type="KEGG" id="ccos:Pan44_37450"/>
<evidence type="ECO:0000256" key="1">
    <source>
        <dbReference type="SAM" id="Phobius"/>
    </source>
</evidence>
<reference evidence="2 4" key="1">
    <citation type="submission" date="2019-02" db="EMBL/GenBank/DDBJ databases">
        <title>Deep-cultivation of Planctomycetes and their phenomic and genomic characterization uncovers novel biology.</title>
        <authorList>
            <person name="Wiegand S."/>
            <person name="Jogler M."/>
            <person name="Boedeker C."/>
            <person name="Pinto D."/>
            <person name="Vollmers J."/>
            <person name="Rivas-Marin E."/>
            <person name="Kohn T."/>
            <person name="Peeters S.H."/>
            <person name="Heuer A."/>
            <person name="Rast P."/>
            <person name="Oberbeckmann S."/>
            <person name="Bunk B."/>
            <person name="Jeske O."/>
            <person name="Meyerdierks A."/>
            <person name="Storesund J.E."/>
            <person name="Kallscheuer N."/>
            <person name="Luecker S."/>
            <person name="Lage O.M."/>
            <person name="Pohl T."/>
            <person name="Merkel B.J."/>
            <person name="Hornburger P."/>
            <person name="Mueller R.-W."/>
            <person name="Bruemmer F."/>
            <person name="Labrenz M."/>
            <person name="Spormann A.M."/>
            <person name="Op den Camp H."/>
            <person name="Overmann J."/>
            <person name="Amann R."/>
            <person name="Jetten M.S.M."/>
            <person name="Mascher T."/>
            <person name="Medema M.H."/>
            <person name="Devos D.P."/>
            <person name="Kaster A.-K."/>
            <person name="Ovreas L."/>
            <person name="Rohde M."/>
            <person name="Galperin M.Y."/>
            <person name="Jogler C."/>
        </authorList>
    </citation>
    <scope>NUCLEOTIDE SEQUENCE [LARGE SCALE GENOMIC DNA]</scope>
    <source>
        <strain evidence="2 4">Pan44</strain>
    </source>
</reference>
<protein>
    <submittedName>
        <fullName evidence="2">Uncharacterized protein</fullName>
    </submittedName>
</protein>
<keyword evidence="4" id="KW-1185">Reference proteome</keyword>
<dbReference type="EMBL" id="CP036271">
    <property type="protein sequence ID" value="QDT55699.1"/>
    <property type="molecule type" value="Genomic_DNA"/>
</dbReference>
<evidence type="ECO:0000313" key="4">
    <source>
        <dbReference type="Proteomes" id="UP000315700"/>
    </source>
</evidence>
<accession>A0A517SFA8</accession>
<keyword evidence="1" id="KW-1133">Transmembrane helix</keyword>
<keyword evidence="1" id="KW-0472">Membrane</keyword>
<feature type="transmembrane region" description="Helical" evidence="1">
    <location>
        <begin position="41"/>
        <end position="60"/>
    </location>
</feature>
<gene>
    <name evidence="2" type="ORF">Pan44_28260</name>
    <name evidence="3" type="ORF">Pan44_37450</name>
</gene>